<evidence type="ECO:0000313" key="3">
    <source>
        <dbReference type="EMBL" id="MEX6689504.1"/>
    </source>
</evidence>
<evidence type="ECO:0000256" key="2">
    <source>
        <dbReference type="SAM" id="SignalP"/>
    </source>
</evidence>
<sequence length="279" mass="31975">MKTNVMAASLAALAIALLSLNTHAQTKTNASKGTKTTQLKSNDQSFLTIESDPTDDAIEHVTTYRNGSLYKIELKNEKITELVIDGKKIPEQDFPKYEPMVKKILDQVKRDREQAEKDRSRAEVDRQQADKDRHQADLDRAQAENDRERAEKDRELAELDMQKAARDREQAEQDRVRAEEDRKQADHDRAQAEIDRKHAEEDRKLLAAITNDLISEKVIATKEDLHSLQFSSDGLIVNDKRQPAELFQKLKAKYLKKPGVKINFYNSGNTRQFSTSDQK</sequence>
<evidence type="ECO:0000256" key="1">
    <source>
        <dbReference type="SAM" id="MobiDB-lite"/>
    </source>
</evidence>
<reference evidence="3 4" key="1">
    <citation type="submission" date="2023-07" db="EMBL/GenBank/DDBJ databases">
        <authorList>
            <person name="Lian W.-H."/>
        </authorList>
    </citation>
    <scope>NUCLEOTIDE SEQUENCE [LARGE SCALE GENOMIC DNA]</scope>
    <source>
        <strain evidence="3 4">SYSU DXS3180</strain>
    </source>
</reference>
<organism evidence="3 4">
    <name type="scientific">Danxiaibacter flavus</name>
    <dbReference type="NCBI Taxonomy" id="3049108"/>
    <lineage>
        <taxon>Bacteria</taxon>
        <taxon>Pseudomonadati</taxon>
        <taxon>Bacteroidota</taxon>
        <taxon>Chitinophagia</taxon>
        <taxon>Chitinophagales</taxon>
        <taxon>Chitinophagaceae</taxon>
        <taxon>Danxiaibacter</taxon>
    </lineage>
</organism>
<evidence type="ECO:0008006" key="5">
    <source>
        <dbReference type="Google" id="ProtNLM"/>
    </source>
</evidence>
<feature type="region of interest" description="Disordered" evidence="1">
    <location>
        <begin position="109"/>
        <end position="197"/>
    </location>
</feature>
<evidence type="ECO:0000313" key="4">
    <source>
        <dbReference type="Proteomes" id="UP001560573"/>
    </source>
</evidence>
<name>A0ABV3ZK28_9BACT</name>
<comment type="caution">
    <text evidence="3">The sequence shown here is derived from an EMBL/GenBank/DDBJ whole genome shotgun (WGS) entry which is preliminary data.</text>
</comment>
<keyword evidence="2" id="KW-0732">Signal</keyword>
<gene>
    <name evidence="3" type="ORF">QTN47_18495</name>
</gene>
<feature type="chain" id="PRO_5047498281" description="TolA protein" evidence="2">
    <location>
        <begin position="25"/>
        <end position="279"/>
    </location>
</feature>
<accession>A0ABV3ZK28</accession>
<dbReference type="Proteomes" id="UP001560573">
    <property type="component" value="Unassembled WGS sequence"/>
</dbReference>
<proteinExistence type="predicted"/>
<feature type="signal peptide" evidence="2">
    <location>
        <begin position="1"/>
        <end position="24"/>
    </location>
</feature>
<protein>
    <recommendedName>
        <fullName evidence="5">TolA protein</fullName>
    </recommendedName>
</protein>
<dbReference type="EMBL" id="JAULBC010000006">
    <property type="protein sequence ID" value="MEX6689504.1"/>
    <property type="molecule type" value="Genomic_DNA"/>
</dbReference>
<keyword evidence="4" id="KW-1185">Reference proteome</keyword>